<dbReference type="EC" id="4.2.1.41" evidence="4"/>
<dbReference type="InterPro" id="IPR013785">
    <property type="entry name" value="Aldolase_TIM"/>
</dbReference>
<sequence>MSNKIEGIAVPILTPINEVEEINHEQLAALTDYVAEGGVNAIFVNGTTGEFARFSQKSHQELVSTVAKAAKGRVAVLAGVSECGTRLVIENIKRAEEAGADAIVTTMPYYFPTTSIREQIEFTEDVTASTKLPVLLYNIPPVTGYSLNEELLDHVCDIDNLYGIKDSSGKAENFLKLKERYGEKLKIFVGAEELNYFGLKNGADGLVPSLANPFPKVLAAAWKASREGDWEACKKHCDLVDEMNKLNRFSDSWMSPNIWRKEALAQMGIMSAAFTKPYIPVSEDDKKKIAEWISYYKTNYGE</sequence>
<dbReference type="GO" id="GO:0047448">
    <property type="term" value="F:5-dehydro-4-deoxyglucarate dehydratase activity"/>
    <property type="evidence" value="ECO:0007669"/>
    <property type="project" value="UniProtKB-EC"/>
</dbReference>
<dbReference type="Proteomes" id="UP001438008">
    <property type="component" value="Unassembled WGS sequence"/>
</dbReference>
<dbReference type="GO" id="GO:0008747">
    <property type="term" value="F:N-acetylneuraminate lyase activity"/>
    <property type="evidence" value="ECO:0007669"/>
    <property type="project" value="UniProtKB-EC"/>
</dbReference>
<organism evidence="4 5">
    <name type="scientific">Laedolimicola intestinihominis</name>
    <dbReference type="NCBI Taxonomy" id="3133166"/>
    <lineage>
        <taxon>Bacteria</taxon>
        <taxon>Bacillati</taxon>
        <taxon>Bacillota</taxon>
        <taxon>Clostridia</taxon>
        <taxon>Lachnospirales</taxon>
        <taxon>Lachnospiraceae</taxon>
        <taxon>Laedolimicola</taxon>
    </lineage>
</organism>
<gene>
    <name evidence="4" type="ORF">WMO29_07345</name>
</gene>
<dbReference type="GO" id="GO:0008840">
    <property type="term" value="F:4-hydroxy-tetrahydrodipicolinate synthase activity"/>
    <property type="evidence" value="ECO:0007669"/>
    <property type="project" value="UniProtKB-EC"/>
</dbReference>
<dbReference type="EC" id="4.3.3.7" evidence="4"/>
<dbReference type="PANTHER" id="PTHR42849:SF1">
    <property type="entry name" value="N-ACETYLNEURAMINATE LYASE"/>
    <property type="match status" value="1"/>
</dbReference>
<keyword evidence="1 3" id="KW-0456">Lyase</keyword>
<comment type="similarity">
    <text evidence="3">Belongs to the DapA family.</text>
</comment>
<keyword evidence="5" id="KW-1185">Reference proteome</keyword>
<dbReference type="EMBL" id="JBBMFE010000005">
    <property type="protein sequence ID" value="MEQ2472302.1"/>
    <property type="molecule type" value="Genomic_DNA"/>
</dbReference>
<keyword evidence="2" id="KW-0704">Schiff base</keyword>
<evidence type="ECO:0000313" key="4">
    <source>
        <dbReference type="EMBL" id="MEQ2472302.1"/>
    </source>
</evidence>
<dbReference type="InterPro" id="IPR020625">
    <property type="entry name" value="Schiff_base-form_aldolases_AS"/>
</dbReference>
<comment type="caution">
    <text evidence="4">The sequence shown here is derived from an EMBL/GenBank/DDBJ whole genome shotgun (WGS) entry which is preliminary data.</text>
</comment>
<dbReference type="PROSITE" id="PS00666">
    <property type="entry name" value="DHDPS_2"/>
    <property type="match status" value="1"/>
</dbReference>
<dbReference type="Gene3D" id="3.20.20.70">
    <property type="entry name" value="Aldolase class I"/>
    <property type="match status" value="1"/>
</dbReference>
<dbReference type="SMART" id="SM01130">
    <property type="entry name" value="DHDPS"/>
    <property type="match status" value="1"/>
</dbReference>
<dbReference type="InterPro" id="IPR002220">
    <property type="entry name" value="DapA-like"/>
</dbReference>
<proteinExistence type="inferred from homology"/>
<reference evidence="4 5" key="1">
    <citation type="submission" date="2024-03" db="EMBL/GenBank/DDBJ databases">
        <title>Human intestinal bacterial collection.</title>
        <authorList>
            <person name="Pauvert C."/>
            <person name="Hitch T.C.A."/>
            <person name="Clavel T."/>
        </authorList>
    </citation>
    <scope>NUCLEOTIDE SEQUENCE [LARGE SCALE GENOMIC DNA]</scope>
    <source>
        <strain evidence="4 5">CLA-AA-H132</strain>
    </source>
</reference>
<accession>A0ABV1FFX9</accession>
<dbReference type="EC" id="4.1.3.3" evidence="4"/>
<dbReference type="CDD" id="cd00408">
    <property type="entry name" value="DHDPS-like"/>
    <property type="match status" value="1"/>
</dbReference>
<evidence type="ECO:0000313" key="5">
    <source>
        <dbReference type="Proteomes" id="UP001438008"/>
    </source>
</evidence>
<evidence type="ECO:0000256" key="1">
    <source>
        <dbReference type="ARBA" id="ARBA00023239"/>
    </source>
</evidence>
<dbReference type="RefSeq" id="WP_349164365.1">
    <property type="nucleotide sequence ID" value="NZ_JBBMFE010000005.1"/>
</dbReference>
<evidence type="ECO:0000256" key="3">
    <source>
        <dbReference type="PIRNR" id="PIRNR001365"/>
    </source>
</evidence>
<dbReference type="PANTHER" id="PTHR42849">
    <property type="entry name" value="N-ACETYLNEURAMINATE LYASE"/>
    <property type="match status" value="1"/>
</dbReference>
<dbReference type="SUPFAM" id="SSF51569">
    <property type="entry name" value="Aldolase"/>
    <property type="match status" value="1"/>
</dbReference>
<dbReference type="PIRSF" id="PIRSF001365">
    <property type="entry name" value="DHDPS"/>
    <property type="match status" value="1"/>
</dbReference>
<dbReference type="Pfam" id="PF00701">
    <property type="entry name" value="DHDPS"/>
    <property type="match status" value="1"/>
</dbReference>
<protein>
    <submittedName>
        <fullName evidence="4">Dihydrodipicolinate synthase family protein</fullName>
        <ecNumber evidence="4">4.1.3.3</ecNumber>
        <ecNumber evidence="4">4.2.1.41</ecNumber>
        <ecNumber evidence="4">4.3.3.7</ecNumber>
    </submittedName>
</protein>
<dbReference type="PRINTS" id="PR00146">
    <property type="entry name" value="DHPICSNTHASE"/>
</dbReference>
<name>A0ABV1FFX9_9FIRM</name>
<evidence type="ECO:0000256" key="2">
    <source>
        <dbReference type="ARBA" id="ARBA00023270"/>
    </source>
</evidence>